<keyword evidence="4" id="KW-1133">Transmembrane helix</keyword>
<protein>
    <submittedName>
        <fullName evidence="5">Glycosyl transferase family protein</fullName>
    </submittedName>
</protein>
<evidence type="ECO:0000256" key="1">
    <source>
        <dbReference type="ARBA" id="ARBA00006739"/>
    </source>
</evidence>
<organism evidence="5 6">
    <name type="scientific">Carnobacterium divergens DSM 20623</name>
    <dbReference type="NCBI Taxonomy" id="1449336"/>
    <lineage>
        <taxon>Bacteria</taxon>
        <taxon>Bacillati</taxon>
        <taxon>Bacillota</taxon>
        <taxon>Bacilli</taxon>
        <taxon>Lactobacillales</taxon>
        <taxon>Carnobacteriaceae</taxon>
        <taxon>Carnobacterium</taxon>
    </lineage>
</organism>
<proteinExistence type="inferred from homology"/>
<keyword evidence="6" id="KW-1185">Reference proteome</keyword>
<dbReference type="Proteomes" id="UP000051658">
    <property type="component" value="Unassembled WGS sequence"/>
</dbReference>
<comment type="similarity">
    <text evidence="1">Belongs to the glycosyltransferase 2 family.</text>
</comment>
<dbReference type="GO" id="GO:0016757">
    <property type="term" value="F:glycosyltransferase activity"/>
    <property type="evidence" value="ECO:0007669"/>
    <property type="project" value="UniProtKB-KW"/>
</dbReference>
<evidence type="ECO:0000313" key="5">
    <source>
        <dbReference type="EMBL" id="KRN57280.1"/>
    </source>
</evidence>
<comment type="caution">
    <text evidence="5">The sequence shown here is derived from an EMBL/GenBank/DDBJ whole genome shotgun (WGS) entry which is preliminary data.</text>
</comment>
<feature type="transmembrane region" description="Helical" evidence="4">
    <location>
        <begin position="315"/>
        <end position="338"/>
    </location>
</feature>
<dbReference type="PANTHER" id="PTHR43630:SF1">
    <property type="entry name" value="POLY-BETA-1,6-N-ACETYL-D-GLUCOSAMINE SYNTHASE"/>
    <property type="match status" value="1"/>
</dbReference>
<keyword evidence="4" id="KW-0472">Membrane</keyword>
<dbReference type="Gene3D" id="3.90.550.10">
    <property type="entry name" value="Spore Coat Polysaccharide Biosynthesis Protein SpsA, Chain A"/>
    <property type="match status" value="1"/>
</dbReference>
<sequence length="403" mass="46722">MLSLFGLIKPKRDYQIAKDQHRFLFLVPAHNEEDVIGPTIESLINQNYDPALFDIVIIADNCTDHTVEVIEKYKRAEAFVNTSKPDEPRGKPHAIARFIETGRWKVYDYIAFIDADNIVDKDYLMEMNSQLIAKPELTVVQGYLGVKNVATSMTASGYAAVYFITNRAVQYANYRLGWNAAIGGTGFVLQTMYLEKNGWNPRSYTEDFELQVELSLQSKKSGWNHFAVVYDEKPNSVIASHNQRTRWAQGHWFVAFTTTWKQMKSIFHAKSIIEGLSKCETLFYSYSMVRPIAFLIIISLAILDKRLLIYLPDLFSVLLFWLVIEFLNLVIIPTVYFLQEAGTYFDEREKFIDKVILYFRLIVGFVWNSITYMAAQIVGFFTWFKPQNNWKKTVHSATFDRNQ</sequence>
<feature type="transmembrane region" description="Helical" evidence="4">
    <location>
        <begin position="283"/>
        <end position="303"/>
    </location>
</feature>
<dbReference type="EMBL" id="JQBS01000007">
    <property type="protein sequence ID" value="KRN57280.1"/>
    <property type="molecule type" value="Genomic_DNA"/>
</dbReference>
<dbReference type="PATRIC" id="fig|1449336.4.peg.265"/>
<evidence type="ECO:0000313" key="6">
    <source>
        <dbReference type="Proteomes" id="UP000051658"/>
    </source>
</evidence>
<keyword evidence="3 5" id="KW-0808">Transferase</keyword>
<dbReference type="InterPro" id="IPR029044">
    <property type="entry name" value="Nucleotide-diphossugar_trans"/>
</dbReference>
<dbReference type="Pfam" id="PF13641">
    <property type="entry name" value="Glyco_tranf_2_3"/>
    <property type="match status" value="1"/>
</dbReference>
<feature type="transmembrane region" description="Helical" evidence="4">
    <location>
        <begin position="358"/>
        <end position="384"/>
    </location>
</feature>
<dbReference type="AlphaFoldDB" id="A0A0R2HX06"/>
<dbReference type="eggNOG" id="COG1215">
    <property type="taxonomic scope" value="Bacteria"/>
</dbReference>
<evidence type="ECO:0000256" key="2">
    <source>
        <dbReference type="ARBA" id="ARBA00022676"/>
    </source>
</evidence>
<evidence type="ECO:0000256" key="4">
    <source>
        <dbReference type="SAM" id="Phobius"/>
    </source>
</evidence>
<dbReference type="SUPFAM" id="SSF53448">
    <property type="entry name" value="Nucleotide-diphospho-sugar transferases"/>
    <property type="match status" value="1"/>
</dbReference>
<keyword evidence="2" id="KW-0328">Glycosyltransferase</keyword>
<evidence type="ECO:0000256" key="3">
    <source>
        <dbReference type="ARBA" id="ARBA00022679"/>
    </source>
</evidence>
<dbReference type="CDD" id="cd06438">
    <property type="entry name" value="EpsO_like"/>
    <property type="match status" value="1"/>
</dbReference>
<name>A0A0R2HX06_CARDV</name>
<dbReference type="PANTHER" id="PTHR43630">
    <property type="entry name" value="POLY-BETA-1,6-N-ACETYL-D-GLUCOSAMINE SYNTHASE"/>
    <property type="match status" value="1"/>
</dbReference>
<keyword evidence="4" id="KW-0812">Transmembrane</keyword>
<reference evidence="5 6" key="1">
    <citation type="journal article" date="2015" name="Genome Announc.">
        <title>Expanding the biotechnology potential of lactobacilli through comparative genomics of 213 strains and associated genera.</title>
        <authorList>
            <person name="Sun Z."/>
            <person name="Harris H.M."/>
            <person name="McCann A."/>
            <person name="Guo C."/>
            <person name="Argimon S."/>
            <person name="Zhang W."/>
            <person name="Yang X."/>
            <person name="Jeffery I.B."/>
            <person name="Cooney J.C."/>
            <person name="Kagawa T.F."/>
            <person name="Liu W."/>
            <person name="Song Y."/>
            <person name="Salvetti E."/>
            <person name="Wrobel A."/>
            <person name="Rasinkangas P."/>
            <person name="Parkhill J."/>
            <person name="Rea M.C."/>
            <person name="O'Sullivan O."/>
            <person name="Ritari J."/>
            <person name="Douillard F.P."/>
            <person name="Paul Ross R."/>
            <person name="Yang R."/>
            <person name="Briner A.E."/>
            <person name="Felis G.E."/>
            <person name="de Vos W.M."/>
            <person name="Barrangou R."/>
            <person name="Klaenhammer T.R."/>
            <person name="Caufield P.W."/>
            <person name="Cui Y."/>
            <person name="Zhang H."/>
            <person name="O'Toole P.W."/>
        </authorList>
    </citation>
    <scope>NUCLEOTIDE SEQUENCE [LARGE SCALE GENOMIC DNA]</scope>
    <source>
        <strain evidence="5 6">DSM 20623</strain>
    </source>
</reference>
<accession>A0A0R2HX06</accession>
<gene>
    <name evidence="5" type="ORF">IV74_GL000261</name>
</gene>